<keyword evidence="1" id="KW-0732">Signal</keyword>
<feature type="signal peptide" evidence="1">
    <location>
        <begin position="1"/>
        <end position="27"/>
    </location>
</feature>
<sequence length="128" mass="14119">MVQLDTPSCFIIVIFLVLLTHNHNTQAYTFQGYATVTTTVTGRPFSFCDYKGIRWTKGTIRFANHCEEATCVGGRMYGVGYGINAGVMVLEGCSIYKDGCNPLPWTEVNGANVTCFSHELIPGMNVQH</sequence>
<organism evidence="2 3">
    <name type="scientific">Mizuhopecten yessoensis</name>
    <name type="common">Japanese scallop</name>
    <name type="synonym">Patinopecten yessoensis</name>
    <dbReference type="NCBI Taxonomy" id="6573"/>
    <lineage>
        <taxon>Eukaryota</taxon>
        <taxon>Metazoa</taxon>
        <taxon>Spiralia</taxon>
        <taxon>Lophotrochozoa</taxon>
        <taxon>Mollusca</taxon>
        <taxon>Bivalvia</taxon>
        <taxon>Autobranchia</taxon>
        <taxon>Pteriomorphia</taxon>
        <taxon>Pectinida</taxon>
        <taxon>Pectinoidea</taxon>
        <taxon>Pectinidae</taxon>
        <taxon>Mizuhopecten</taxon>
    </lineage>
</organism>
<evidence type="ECO:0000256" key="1">
    <source>
        <dbReference type="SAM" id="SignalP"/>
    </source>
</evidence>
<comment type="caution">
    <text evidence="2">The sequence shown here is derived from an EMBL/GenBank/DDBJ whole genome shotgun (WGS) entry which is preliminary data.</text>
</comment>
<gene>
    <name evidence="2" type="ORF">KP79_PYT22281</name>
</gene>
<keyword evidence="3" id="KW-1185">Reference proteome</keyword>
<protein>
    <submittedName>
        <fullName evidence="2">Uncharacterized protein</fullName>
    </submittedName>
</protein>
<reference evidence="2 3" key="1">
    <citation type="journal article" date="2017" name="Nat. Ecol. Evol.">
        <title>Scallop genome provides insights into evolution of bilaterian karyotype and development.</title>
        <authorList>
            <person name="Wang S."/>
            <person name="Zhang J."/>
            <person name="Jiao W."/>
            <person name="Li J."/>
            <person name="Xun X."/>
            <person name="Sun Y."/>
            <person name="Guo X."/>
            <person name="Huan P."/>
            <person name="Dong B."/>
            <person name="Zhang L."/>
            <person name="Hu X."/>
            <person name="Sun X."/>
            <person name="Wang J."/>
            <person name="Zhao C."/>
            <person name="Wang Y."/>
            <person name="Wang D."/>
            <person name="Huang X."/>
            <person name="Wang R."/>
            <person name="Lv J."/>
            <person name="Li Y."/>
            <person name="Zhang Z."/>
            <person name="Liu B."/>
            <person name="Lu W."/>
            <person name="Hui Y."/>
            <person name="Liang J."/>
            <person name="Zhou Z."/>
            <person name="Hou R."/>
            <person name="Li X."/>
            <person name="Liu Y."/>
            <person name="Li H."/>
            <person name="Ning X."/>
            <person name="Lin Y."/>
            <person name="Zhao L."/>
            <person name="Xing Q."/>
            <person name="Dou J."/>
            <person name="Li Y."/>
            <person name="Mao J."/>
            <person name="Guo H."/>
            <person name="Dou H."/>
            <person name="Li T."/>
            <person name="Mu C."/>
            <person name="Jiang W."/>
            <person name="Fu Q."/>
            <person name="Fu X."/>
            <person name="Miao Y."/>
            <person name="Liu J."/>
            <person name="Yu Q."/>
            <person name="Li R."/>
            <person name="Liao H."/>
            <person name="Li X."/>
            <person name="Kong Y."/>
            <person name="Jiang Z."/>
            <person name="Chourrout D."/>
            <person name="Li R."/>
            <person name="Bao Z."/>
        </authorList>
    </citation>
    <scope>NUCLEOTIDE SEQUENCE [LARGE SCALE GENOMIC DNA]</scope>
    <source>
        <strain evidence="2 3">PY_sf001</strain>
    </source>
</reference>
<evidence type="ECO:0000313" key="3">
    <source>
        <dbReference type="Proteomes" id="UP000242188"/>
    </source>
</evidence>
<dbReference type="Proteomes" id="UP000242188">
    <property type="component" value="Unassembled WGS sequence"/>
</dbReference>
<proteinExistence type="predicted"/>
<dbReference type="EMBL" id="NEDP02004076">
    <property type="protein sequence ID" value="OWF46800.1"/>
    <property type="molecule type" value="Genomic_DNA"/>
</dbReference>
<dbReference type="AlphaFoldDB" id="A0A210QDI6"/>
<accession>A0A210QDI6</accession>
<name>A0A210QDI6_MIZYE</name>
<evidence type="ECO:0000313" key="2">
    <source>
        <dbReference type="EMBL" id="OWF46800.1"/>
    </source>
</evidence>
<feature type="chain" id="PRO_5012600509" evidence="1">
    <location>
        <begin position="28"/>
        <end position="128"/>
    </location>
</feature>